<dbReference type="AlphaFoldDB" id="A0A7J8SXC2"/>
<proteinExistence type="predicted"/>
<feature type="signal peptide" evidence="1">
    <location>
        <begin position="1"/>
        <end position="16"/>
    </location>
</feature>
<evidence type="ECO:0000313" key="2">
    <source>
        <dbReference type="EMBL" id="MBA0630754.1"/>
    </source>
</evidence>
<feature type="chain" id="PRO_5029659118" evidence="1">
    <location>
        <begin position="17"/>
        <end position="35"/>
    </location>
</feature>
<protein>
    <submittedName>
        <fullName evidence="2">Uncharacterized protein</fullName>
    </submittedName>
</protein>
<comment type="caution">
    <text evidence="2">The sequence shown here is derived from an EMBL/GenBank/DDBJ whole genome shotgun (WGS) entry which is preliminary data.</text>
</comment>
<gene>
    <name evidence="2" type="ORF">Godav_002817</name>
</gene>
<name>A0A7J8SXC2_GOSDV</name>
<keyword evidence="1" id="KW-0732">Signal</keyword>
<accession>A0A7J8SXC2</accession>
<evidence type="ECO:0000256" key="1">
    <source>
        <dbReference type="SAM" id="SignalP"/>
    </source>
</evidence>
<dbReference type="EMBL" id="JABFAC010000012">
    <property type="protein sequence ID" value="MBA0630754.1"/>
    <property type="molecule type" value="Genomic_DNA"/>
</dbReference>
<dbReference type="Proteomes" id="UP000593561">
    <property type="component" value="Unassembled WGS sequence"/>
</dbReference>
<sequence>MDLFVILLELFELCSILHPLAFNYADFIGNFVGYK</sequence>
<keyword evidence="3" id="KW-1185">Reference proteome</keyword>
<evidence type="ECO:0000313" key="3">
    <source>
        <dbReference type="Proteomes" id="UP000593561"/>
    </source>
</evidence>
<reference evidence="2 3" key="1">
    <citation type="journal article" date="2019" name="Genome Biol. Evol.">
        <title>Insights into the evolution of the New World diploid cottons (Gossypium, subgenus Houzingenia) based on genome sequencing.</title>
        <authorList>
            <person name="Grover C.E."/>
            <person name="Arick M.A. 2nd"/>
            <person name="Thrash A."/>
            <person name="Conover J.L."/>
            <person name="Sanders W.S."/>
            <person name="Peterson D.G."/>
            <person name="Frelichowski J.E."/>
            <person name="Scheffler J.A."/>
            <person name="Scheffler B.E."/>
            <person name="Wendel J.F."/>
        </authorList>
    </citation>
    <scope>NUCLEOTIDE SEQUENCE [LARGE SCALE GENOMIC DNA]</scope>
    <source>
        <strain evidence="2">27</strain>
        <tissue evidence="2">Leaf</tissue>
    </source>
</reference>
<organism evidence="2 3">
    <name type="scientific">Gossypium davidsonii</name>
    <name type="common">Davidson's cotton</name>
    <name type="synonym">Gossypium klotzschianum subsp. davidsonii</name>
    <dbReference type="NCBI Taxonomy" id="34287"/>
    <lineage>
        <taxon>Eukaryota</taxon>
        <taxon>Viridiplantae</taxon>
        <taxon>Streptophyta</taxon>
        <taxon>Embryophyta</taxon>
        <taxon>Tracheophyta</taxon>
        <taxon>Spermatophyta</taxon>
        <taxon>Magnoliopsida</taxon>
        <taxon>eudicotyledons</taxon>
        <taxon>Gunneridae</taxon>
        <taxon>Pentapetalae</taxon>
        <taxon>rosids</taxon>
        <taxon>malvids</taxon>
        <taxon>Malvales</taxon>
        <taxon>Malvaceae</taxon>
        <taxon>Malvoideae</taxon>
        <taxon>Gossypium</taxon>
    </lineage>
</organism>